<dbReference type="OrthoDB" id="653598at2"/>
<evidence type="ECO:0000256" key="5">
    <source>
        <dbReference type="ARBA" id="ARBA00023237"/>
    </source>
</evidence>
<evidence type="ECO:0000256" key="2">
    <source>
        <dbReference type="ARBA" id="ARBA00006275"/>
    </source>
</evidence>
<dbReference type="EMBL" id="CP025791">
    <property type="protein sequence ID" value="AUP79960.1"/>
    <property type="molecule type" value="Genomic_DNA"/>
</dbReference>
<dbReference type="AlphaFoldDB" id="A0A2K9PSC4"/>
<dbReference type="InterPro" id="IPR012944">
    <property type="entry name" value="SusD_RagB_dom"/>
</dbReference>
<feature type="domain" description="RagB/SusD" evidence="7">
    <location>
        <begin position="350"/>
        <end position="468"/>
    </location>
</feature>
<dbReference type="RefSeq" id="WP_102756612.1">
    <property type="nucleotide sequence ID" value="NZ_CP025791.1"/>
</dbReference>
<evidence type="ECO:0000256" key="6">
    <source>
        <dbReference type="PROSITE-ProRule" id="PRU00339"/>
    </source>
</evidence>
<evidence type="ECO:0000256" key="4">
    <source>
        <dbReference type="ARBA" id="ARBA00023136"/>
    </source>
</evidence>
<name>A0A2K9PSC4_9FLAO</name>
<comment type="subcellular location">
    <subcellularLocation>
        <location evidence="1">Cell outer membrane</location>
    </subcellularLocation>
</comment>
<dbReference type="Gene3D" id="1.25.40.390">
    <property type="match status" value="1"/>
</dbReference>
<organism evidence="9 10">
    <name type="scientific">Flavivirga eckloniae</name>
    <dbReference type="NCBI Taxonomy" id="1803846"/>
    <lineage>
        <taxon>Bacteria</taxon>
        <taxon>Pseudomonadati</taxon>
        <taxon>Bacteroidota</taxon>
        <taxon>Flavobacteriia</taxon>
        <taxon>Flavobacteriales</taxon>
        <taxon>Flavobacteriaceae</taxon>
        <taxon>Flavivirga</taxon>
    </lineage>
</organism>
<keyword evidence="10" id="KW-1185">Reference proteome</keyword>
<dbReference type="InterPro" id="IPR011990">
    <property type="entry name" value="TPR-like_helical_dom_sf"/>
</dbReference>
<evidence type="ECO:0000313" key="10">
    <source>
        <dbReference type="Proteomes" id="UP000235826"/>
    </source>
</evidence>
<comment type="similarity">
    <text evidence="2">Belongs to the SusD family.</text>
</comment>
<dbReference type="KEGG" id="fek:C1H87_15120"/>
<accession>A0A2K9PSC4</accession>
<keyword evidence="5" id="KW-0998">Cell outer membrane</keyword>
<keyword evidence="6" id="KW-0802">TPR repeat</keyword>
<dbReference type="InterPro" id="IPR033985">
    <property type="entry name" value="SusD-like_N"/>
</dbReference>
<proteinExistence type="inferred from homology"/>
<dbReference type="PROSITE" id="PS50005">
    <property type="entry name" value="TPR"/>
    <property type="match status" value="1"/>
</dbReference>
<dbReference type="Proteomes" id="UP000235826">
    <property type="component" value="Chromosome"/>
</dbReference>
<protein>
    <submittedName>
        <fullName evidence="9">Uncharacterized protein</fullName>
    </submittedName>
</protein>
<evidence type="ECO:0000313" key="9">
    <source>
        <dbReference type="EMBL" id="AUP79960.1"/>
    </source>
</evidence>
<keyword evidence="4" id="KW-0472">Membrane</keyword>
<dbReference type="PROSITE" id="PS51257">
    <property type="entry name" value="PROKAR_LIPOPROTEIN"/>
    <property type="match status" value="1"/>
</dbReference>
<keyword evidence="3" id="KW-0732">Signal</keyword>
<dbReference type="InterPro" id="IPR019734">
    <property type="entry name" value="TPR_rpt"/>
</dbReference>
<evidence type="ECO:0000259" key="8">
    <source>
        <dbReference type="Pfam" id="PF14322"/>
    </source>
</evidence>
<gene>
    <name evidence="9" type="ORF">C1H87_15120</name>
</gene>
<reference evidence="9 10" key="1">
    <citation type="submission" date="2018-01" db="EMBL/GenBank/DDBJ databases">
        <title>Complete genome sequence of Flavivirga eckloniae ECD14 isolated from seaweed Ecklonia cava.</title>
        <authorList>
            <person name="Lee J.H."/>
            <person name="Baik K.S."/>
            <person name="Seong C.N."/>
        </authorList>
    </citation>
    <scope>NUCLEOTIDE SEQUENCE [LARGE SCALE GENOMIC DNA]</scope>
    <source>
        <strain evidence="9 10">ECD14</strain>
    </source>
</reference>
<dbReference type="Pfam" id="PF14322">
    <property type="entry name" value="SusD-like_3"/>
    <property type="match status" value="1"/>
</dbReference>
<evidence type="ECO:0000259" key="7">
    <source>
        <dbReference type="Pfam" id="PF07980"/>
    </source>
</evidence>
<sequence length="470" mass="52817">MKNIKYIALTVICFVAITACDREEYLDIQPKNVIVPETLADFRLLLDNTALSFFDGGLVDGFQKTHTISQFFSDDIRLSPALAAAFFNQDTDIRAYLFDPTIYNASQDDTDFNAYYSQIYAANVILDGLESAEGSMSEKNVLEAEAKLHRAYAYFNLVNLYATHYNSATASSDLGVPIREGVALTGLDLIRASVQEVYDLVLSEIQFGIQILPDTQPQDLIFRPSKAAAYGLLAKVYLYQGHYEEALVAVNNALSLKNDLRDINTDETSFSDPSLRVVPFVLDNPQVVWYKTVGFFLQNAPTDALINLYEDGDVRRQWYADLRPNIADLDGVYYGARYFQGGASGLNTPELYLIQAEVNARLGNIQSANDALNTLRSNRFTPETYTPISITDQTELLQFVKEERRRESGGSIDRLFDIKRYNLLDNDNISVTHTFGDQTVTLPPNSQNFVLPIGLKYIQINPEIIQNPRD</sequence>
<evidence type="ECO:0000256" key="3">
    <source>
        <dbReference type="ARBA" id="ARBA00022729"/>
    </source>
</evidence>
<feature type="domain" description="SusD-like N-terminal" evidence="8">
    <location>
        <begin position="24"/>
        <end position="238"/>
    </location>
</feature>
<evidence type="ECO:0000256" key="1">
    <source>
        <dbReference type="ARBA" id="ARBA00004442"/>
    </source>
</evidence>
<dbReference type="Pfam" id="PF07980">
    <property type="entry name" value="SusD_RagB"/>
    <property type="match status" value="1"/>
</dbReference>
<dbReference type="SUPFAM" id="SSF48452">
    <property type="entry name" value="TPR-like"/>
    <property type="match status" value="1"/>
</dbReference>
<dbReference type="GO" id="GO:0009279">
    <property type="term" value="C:cell outer membrane"/>
    <property type="evidence" value="ECO:0007669"/>
    <property type="project" value="UniProtKB-SubCell"/>
</dbReference>
<feature type="repeat" description="TPR" evidence="6">
    <location>
        <begin position="227"/>
        <end position="260"/>
    </location>
</feature>